<dbReference type="InterPro" id="IPR036565">
    <property type="entry name" value="Mur-like_cat_sf"/>
</dbReference>
<dbReference type="SUPFAM" id="SSF53623">
    <property type="entry name" value="MurD-like peptide ligases, catalytic domain"/>
    <property type="match status" value="1"/>
</dbReference>
<feature type="domain" description="Mur ligase C-terminal" evidence="9">
    <location>
        <begin position="313"/>
        <end position="427"/>
    </location>
</feature>
<evidence type="ECO:0000313" key="12">
    <source>
        <dbReference type="Proteomes" id="UP000671879"/>
    </source>
</evidence>
<dbReference type="Pfam" id="PF21377">
    <property type="entry name" value="MurD_N"/>
    <property type="match status" value="1"/>
</dbReference>
<organism evidence="11 12">
    <name type="scientific">Aminithiophilus ramosus</name>
    <dbReference type="NCBI Taxonomy" id="3029084"/>
    <lineage>
        <taxon>Bacteria</taxon>
        <taxon>Thermotogati</taxon>
        <taxon>Synergistota</taxon>
        <taxon>Synergistia</taxon>
        <taxon>Synergistales</taxon>
        <taxon>Aminithiophilaceae</taxon>
        <taxon>Aminithiophilus</taxon>
    </lineage>
</organism>
<keyword evidence="5 7" id="KW-0547">Nucleotide-binding</keyword>
<dbReference type="AlphaFoldDB" id="A0A9Q7EXC4"/>
<dbReference type="SUPFAM" id="SSF51984">
    <property type="entry name" value="MurCD N-terminal domain"/>
    <property type="match status" value="1"/>
</dbReference>
<dbReference type="GO" id="GO:0008360">
    <property type="term" value="P:regulation of cell shape"/>
    <property type="evidence" value="ECO:0007669"/>
    <property type="project" value="UniProtKB-KW"/>
</dbReference>
<dbReference type="Gene3D" id="3.40.50.720">
    <property type="entry name" value="NAD(P)-binding Rossmann-like Domain"/>
    <property type="match status" value="1"/>
</dbReference>
<dbReference type="NCBIfam" id="TIGR01087">
    <property type="entry name" value="murD"/>
    <property type="match status" value="1"/>
</dbReference>
<dbReference type="InterPro" id="IPR005762">
    <property type="entry name" value="MurD"/>
</dbReference>
<keyword evidence="7 8" id="KW-0132">Cell division</keyword>
<dbReference type="PANTHER" id="PTHR43692:SF1">
    <property type="entry name" value="UDP-N-ACETYLMURAMOYLALANINE--D-GLUTAMATE LIGASE"/>
    <property type="match status" value="1"/>
</dbReference>
<gene>
    <name evidence="7 11" type="primary">murD</name>
    <name evidence="11" type="ORF">KAR29_06695</name>
</gene>
<evidence type="ECO:0000256" key="1">
    <source>
        <dbReference type="ARBA" id="ARBA00004496"/>
    </source>
</evidence>
<dbReference type="Gene3D" id="3.90.190.20">
    <property type="entry name" value="Mur ligase, C-terminal domain"/>
    <property type="match status" value="1"/>
</dbReference>
<reference evidence="12" key="1">
    <citation type="submission" date="2021-04" db="EMBL/GenBank/DDBJ databases">
        <title>A novel Synergistetes isolate from a pyrite-forming mixed culture.</title>
        <authorList>
            <person name="Bunk B."/>
            <person name="Sproer C."/>
            <person name="Spring S."/>
            <person name="Pester M."/>
        </authorList>
    </citation>
    <scope>NUCLEOTIDE SEQUENCE [LARGE SCALE GENOMIC DNA]</scope>
    <source>
        <strain evidence="12">J.5.4.2-T.3.5.2</strain>
    </source>
</reference>
<dbReference type="GO" id="GO:0008764">
    <property type="term" value="F:UDP-N-acetylmuramoylalanine-D-glutamate ligase activity"/>
    <property type="evidence" value="ECO:0007669"/>
    <property type="project" value="UniProtKB-UniRule"/>
</dbReference>
<keyword evidence="6 7" id="KW-0067">ATP-binding</keyword>
<accession>A0A9Q7EXC4</accession>
<comment type="subcellular location">
    <subcellularLocation>
        <location evidence="1 7 8">Cytoplasm</location>
    </subcellularLocation>
</comment>
<comment type="function">
    <text evidence="7 8">Cell wall formation. Catalyzes the addition of glutamate to the nucleotide precursor UDP-N-acetylmuramoyl-L-alanine (UMA).</text>
</comment>
<keyword evidence="7 8" id="KW-0133">Cell shape</keyword>
<dbReference type="PANTHER" id="PTHR43692">
    <property type="entry name" value="UDP-N-ACETYLMURAMOYLALANINE--D-GLUTAMATE LIGASE"/>
    <property type="match status" value="1"/>
</dbReference>
<protein>
    <recommendedName>
        <fullName evidence="7 8">UDP-N-acetylmuramoylalanine--D-glutamate ligase</fullName>
        <ecNumber evidence="7 8">6.3.2.9</ecNumber>
    </recommendedName>
    <alternativeName>
        <fullName evidence="7">D-glutamic acid-adding enzyme</fullName>
    </alternativeName>
    <alternativeName>
        <fullName evidence="7">UDP-N-acetylmuramoyl-L-alanyl-D-glutamate synthetase</fullName>
    </alternativeName>
</protein>
<evidence type="ECO:0000313" key="11">
    <source>
        <dbReference type="EMBL" id="QTX33534.1"/>
    </source>
</evidence>
<comment type="similarity">
    <text evidence="7">Belongs to the MurCDEF family.</text>
</comment>
<dbReference type="EC" id="6.3.2.9" evidence="7 8"/>
<evidence type="ECO:0000259" key="9">
    <source>
        <dbReference type="Pfam" id="PF02875"/>
    </source>
</evidence>
<feature type="binding site" evidence="7">
    <location>
        <begin position="115"/>
        <end position="121"/>
    </location>
    <ligand>
        <name>ATP</name>
        <dbReference type="ChEBI" id="CHEBI:30616"/>
    </ligand>
</feature>
<keyword evidence="7 8" id="KW-0131">Cell cycle</keyword>
<sequence length="457" mass="48527">MLQMTTGKERVTVIGAGISGFATALLAAKESASLLLSDQGPISEAVKDRAYAAGIELEERGHSDKAWQCDLVIVSSGIAPTAAPIKEAKKRGLPLVSEADYVYPHLKARLIGVTGSNGKTTTTALLAHLLRCGGLRAEAAGNIGAPLADFAGRELDYLVVELSSFQLHWARKLRLCGALLTNLAPDHIDWHGSYEAYVAAKANIFSLVEDGGWGIFRAADEEVLTGSLKETVRRCRLAWDDRGLSAGDLLLAADGASLLTGDGSRCLFQREVFSLPGRHNLENAAMASAAATLAGLETGSLDGGLRSFEALPHRCQVVGIVDGVTFVDDSKGTNVAATITALTSLEGPKVILLGGKGKGESYGELALAVKAEAKAAVLFGAEAESIAEALCSVGFRRYFIEQDLARSFDRALEEAESGEMVLLSPACTSWDQYPNYKERGRHFRRLVEEKAHGTGKP</sequence>
<evidence type="ECO:0000256" key="6">
    <source>
        <dbReference type="ARBA" id="ARBA00022840"/>
    </source>
</evidence>
<keyword evidence="3 7" id="KW-0963">Cytoplasm</keyword>
<evidence type="ECO:0000256" key="3">
    <source>
        <dbReference type="ARBA" id="ARBA00022490"/>
    </source>
</evidence>
<dbReference type="InterPro" id="IPR013221">
    <property type="entry name" value="Mur_ligase_cen"/>
</dbReference>
<dbReference type="SUPFAM" id="SSF53244">
    <property type="entry name" value="MurD-like peptide ligases, peptide-binding domain"/>
    <property type="match status" value="1"/>
</dbReference>
<keyword evidence="4 7" id="KW-0436">Ligase</keyword>
<comment type="pathway">
    <text evidence="2 7 8">Cell wall biogenesis; peptidoglycan biosynthesis.</text>
</comment>
<evidence type="ECO:0000256" key="4">
    <source>
        <dbReference type="ARBA" id="ARBA00022598"/>
    </source>
</evidence>
<dbReference type="GO" id="GO:0051301">
    <property type="term" value="P:cell division"/>
    <property type="evidence" value="ECO:0007669"/>
    <property type="project" value="UniProtKB-KW"/>
</dbReference>
<keyword evidence="7 8" id="KW-0961">Cell wall biogenesis/degradation</keyword>
<dbReference type="Gene3D" id="3.40.1190.10">
    <property type="entry name" value="Mur-like, catalytic domain"/>
    <property type="match status" value="1"/>
</dbReference>
<dbReference type="InterPro" id="IPR036615">
    <property type="entry name" value="Mur_ligase_C_dom_sf"/>
</dbReference>
<comment type="catalytic activity">
    <reaction evidence="7 8">
        <text>UDP-N-acetyl-alpha-D-muramoyl-L-alanine + D-glutamate + ATP = UDP-N-acetyl-alpha-D-muramoyl-L-alanyl-D-glutamate + ADP + phosphate + H(+)</text>
        <dbReference type="Rhea" id="RHEA:16429"/>
        <dbReference type="ChEBI" id="CHEBI:15378"/>
        <dbReference type="ChEBI" id="CHEBI:29986"/>
        <dbReference type="ChEBI" id="CHEBI:30616"/>
        <dbReference type="ChEBI" id="CHEBI:43474"/>
        <dbReference type="ChEBI" id="CHEBI:83898"/>
        <dbReference type="ChEBI" id="CHEBI:83900"/>
        <dbReference type="ChEBI" id="CHEBI:456216"/>
        <dbReference type="EC" id="6.3.2.9"/>
    </reaction>
</comment>
<dbReference type="Proteomes" id="UP000671879">
    <property type="component" value="Chromosome"/>
</dbReference>
<dbReference type="GO" id="GO:0009252">
    <property type="term" value="P:peptidoglycan biosynthetic process"/>
    <property type="evidence" value="ECO:0007669"/>
    <property type="project" value="UniProtKB-UniRule"/>
</dbReference>
<feature type="domain" description="Mur ligase central" evidence="10">
    <location>
        <begin position="113"/>
        <end position="291"/>
    </location>
</feature>
<dbReference type="GO" id="GO:0005737">
    <property type="term" value="C:cytoplasm"/>
    <property type="evidence" value="ECO:0007669"/>
    <property type="project" value="UniProtKB-SubCell"/>
</dbReference>
<evidence type="ECO:0000256" key="5">
    <source>
        <dbReference type="ARBA" id="ARBA00022741"/>
    </source>
</evidence>
<evidence type="ECO:0000256" key="7">
    <source>
        <dbReference type="HAMAP-Rule" id="MF_00639"/>
    </source>
</evidence>
<name>A0A9Q7EXC4_9BACT</name>
<dbReference type="KEGG" id="aram:KAR29_06695"/>
<dbReference type="Pfam" id="PF08245">
    <property type="entry name" value="Mur_ligase_M"/>
    <property type="match status" value="1"/>
</dbReference>
<proteinExistence type="inferred from homology"/>
<dbReference type="InterPro" id="IPR004101">
    <property type="entry name" value="Mur_ligase_C"/>
</dbReference>
<evidence type="ECO:0000256" key="2">
    <source>
        <dbReference type="ARBA" id="ARBA00004752"/>
    </source>
</evidence>
<evidence type="ECO:0000256" key="8">
    <source>
        <dbReference type="RuleBase" id="RU003664"/>
    </source>
</evidence>
<dbReference type="EMBL" id="CP072943">
    <property type="protein sequence ID" value="QTX33534.1"/>
    <property type="molecule type" value="Genomic_DNA"/>
</dbReference>
<dbReference type="RefSeq" id="WP_274374819.1">
    <property type="nucleotide sequence ID" value="NZ_CP072943.1"/>
</dbReference>
<dbReference type="GO" id="GO:0005524">
    <property type="term" value="F:ATP binding"/>
    <property type="evidence" value="ECO:0007669"/>
    <property type="project" value="UniProtKB-UniRule"/>
</dbReference>
<keyword evidence="7 8" id="KW-0573">Peptidoglycan synthesis</keyword>
<evidence type="ECO:0000259" key="10">
    <source>
        <dbReference type="Pfam" id="PF08245"/>
    </source>
</evidence>
<dbReference type="GO" id="GO:0071555">
    <property type="term" value="P:cell wall organization"/>
    <property type="evidence" value="ECO:0007669"/>
    <property type="project" value="UniProtKB-KW"/>
</dbReference>
<dbReference type="Pfam" id="PF02875">
    <property type="entry name" value="Mur_ligase_C"/>
    <property type="match status" value="1"/>
</dbReference>
<dbReference type="HAMAP" id="MF_00639">
    <property type="entry name" value="MurD"/>
    <property type="match status" value="1"/>
</dbReference>
<keyword evidence="12" id="KW-1185">Reference proteome</keyword>